<dbReference type="EMBL" id="LFML01000081">
    <property type="protein sequence ID" value="KMO95952.1"/>
    <property type="molecule type" value="Genomic_DNA"/>
</dbReference>
<keyword evidence="2" id="KW-1185">Reference proteome</keyword>
<dbReference type="PATRIC" id="fig|66430.4.peg.7019"/>
<gene>
    <name evidence="1" type="ORF">ACS04_20880</name>
</gene>
<dbReference type="Proteomes" id="UP000035932">
    <property type="component" value="Unassembled WGS sequence"/>
</dbReference>
<protein>
    <submittedName>
        <fullName evidence="1">Uncharacterized protein</fullName>
    </submittedName>
</protein>
<proteinExistence type="predicted"/>
<evidence type="ECO:0000313" key="1">
    <source>
        <dbReference type="EMBL" id="KMO95952.1"/>
    </source>
</evidence>
<dbReference type="AlphaFoldDB" id="A0A0J6XNW9"/>
<organism evidence="1 2">
    <name type="scientific">Streptomyces roseus</name>
    <dbReference type="NCBI Taxonomy" id="66430"/>
    <lineage>
        <taxon>Bacteria</taxon>
        <taxon>Bacillati</taxon>
        <taxon>Actinomycetota</taxon>
        <taxon>Actinomycetes</taxon>
        <taxon>Kitasatosporales</taxon>
        <taxon>Streptomycetaceae</taxon>
        <taxon>Streptomyces</taxon>
    </lineage>
</organism>
<evidence type="ECO:0000313" key="2">
    <source>
        <dbReference type="Proteomes" id="UP000035932"/>
    </source>
</evidence>
<comment type="caution">
    <text evidence="1">The sequence shown here is derived from an EMBL/GenBank/DDBJ whole genome shotgun (WGS) entry which is preliminary data.</text>
</comment>
<accession>A0A0J6XNW9</accession>
<dbReference type="RefSeq" id="WP_048478201.1">
    <property type="nucleotide sequence ID" value="NZ_JBIRUD010000001.1"/>
</dbReference>
<name>A0A0J6XNW9_9ACTN</name>
<reference evidence="1 2" key="1">
    <citation type="submission" date="2015-06" db="EMBL/GenBank/DDBJ databases">
        <title>Recapitulation of the evolution of biosynthetic gene clusters reveals hidden chemical diversity on bacterial genomes.</title>
        <authorList>
            <person name="Cruz-Morales P."/>
            <person name="Martinez-Guerrero C."/>
            <person name="Morales-Escalante M.A."/>
            <person name="Yanez-Guerra L.A."/>
            <person name="Kopp J.F."/>
            <person name="Feldmann J."/>
            <person name="Ramos-Aboites H.E."/>
            <person name="Barona-Gomez F."/>
        </authorList>
    </citation>
    <scope>NUCLEOTIDE SEQUENCE [LARGE SCALE GENOMIC DNA]</scope>
    <source>
        <strain evidence="1 2">ATCC 31245</strain>
    </source>
</reference>
<sequence length="71" mass="7145">MTPTTAAPAGSALGSRDEAADAIGAAIRAAAVHYGSGDPRLDDASFDLLLSLIQAYEERYPARTGAGPPTG</sequence>